<proteinExistence type="predicted"/>
<dbReference type="EMBL" id="KZ084087">
    <property type="protein sequence ID" value="OSD07833.1"/>
    <property type="molecule type" value="Genomic_DNA"/>
</dbReference>
<dbReference type="AlphaFoldDB" id="A0A1Y2J4K8"/>
<dbReference type="OrthoDB" id="3039272at2759"/>
<organism evidence="2 3">
    <name type="scientific">Trametes coccinea (strain BRFM310)</name>
    <name type="common">Pycnoporus coccineus</name>
    <dbReference type="NCBI Taxonomy" id="1353009"/>
    <lineage>
        <taxon>Eukaryota</taxon>
        <taxon>Fungi</taxon>
        <taxon>Dikarya</taxon>
        <taxon>Basidiomycota</taxon>
        <taxon>Agaricomycotina</taxon>
        <taxon>Agaricomycetes</taxon>
        <taxon>Polyporales</taxon>
        <taxon>Polyporaceae</taxon>
        <taxon>Trametes</taxon>
    </lineage>
</organism>
<feature type="compositionally biased region" description="Polar residues" evidence="1">
    <location>
        <begin position="238"/>
        <end position="254"/>
    </location>
</feature>
<feature type="compositionally biased region" description="Low complexity" evidence="1">
    <location>
        <begin position="58"/>
        <end position="68"/>
    </location>
</feature>
<feature type="region of interest" description="Disordered" evidence="1">
    <location>
        <begin position="1"/>
        <end position="142"/>
    </location>
</feature>
<feature type="compositionally biased region" description="Low complexity" evidence="1">
    <location>
        <begin position="89"/>
        <end position="111"/>
    </location>
</feature>
<reference evidence="2 3" key="1">
    <citation type="journal article" date="2015" name="Biotechnol. Biofuels">
        <title>Enhanced degradation of softwood versus hardwood by the white-rot fungus Pycnoporus coccineus.</title>
        <authorList>
            <person name="Couturier M."/>
            <person name="Navarro D."/>
            <person name="Chevret D."/>
            <person name="Henrissat B."/>
            <person name="Piumi F."/>
            <person name="Ruiz-Duenas F.J."/>
            <person name="Martinez A.T."/>
            <person name="Grigoriev I.V."/>
            <person name="Riley R."/>
            <person name="Lipzen A."/>
            <person name="Berrin J.G."/>
            <person name="Master E.R."/>
            <person name="Rosso M.N."/>
        </authorList>
    </citation>
    <scope>NUCLEOTIDE SEQUENCE [LARGE SCALE GENOMIC DNA]</scope>
    <source>
        <strain evidence="2 3">BRFM310</strain>
    </source>
</reference>
<feature type="region of interest" description="Disordered" evidence="1">
    <location>
        <begin position="178"/>
        <end position="198"/>
    </location>
</feature>
<dbReference type="STRING" id="1353009.A0A1Y2J4K8"/>
<gene>
    <name evidence="2" type="ORF">PYCCODRAFT_1357952</name>
</gene>
<evidence type="ECO:0000313" key="2">
    <source>
        <dbReference type="EMBL" id="OSD07833.1"/>
    </source>
</evidence>
<dbReference type="Proteomes" id="UP000193067">
    <property type="component" value="Unassembled WGS sequence"/>
</dbReference>
<sequence length="295" mass="30545">MRSSGHGSSTQAHAPLIAPAPAAPSSLLPTQTQPPDAPPSSYRDIGDEESGRGPANQRRMSSFLGRSLRGLRIRSARQSVTSLAAATGASNPPTTTVSPSASTALLPSASPRTSVHDPATFGRTSIFRPQSPTLGALPEPAFPRVPEVRGPVGPAAHALGPYALTASGAPVWPGLGAAHGQPAMPSPALTEGSSVNAPEGLLDPRLALRLGAPGMQSQGALSFRDDQDYSRPIGGWVNNRQYSRTTIQTVSTRNESQRRPSLESHNTETTGVETVHPHAEGPHTPSAIEEAPSAS</sequence>
<name>A0A1Y2J4K8_TRAC3</name>
<feature type="region of interest" description="Disordered" evidence="1">
    <location>
        <begin position="217"/>
        <end position="295"/>
    </location>
</feature>
<evidence type="ECO:0000256" key="1">
    <source>
        <dbReference type="SAM" id="MobiDB-lite"/>
    </source>
</evidence>
<feature type="compositionally biased region" description="Low complexity" evidence="1">
    <location>
        <begin position="14"/>
        <end position="29"/>
    </location>
</feature>
<keyword evidence="3" id="KW-1185">Reference proteome</keyword>
<protein>
    <submittedName>
        <fullName evidence="2">Uncharacterized protein</fullName>
    </submittedName>
</protein>
<feature type="compositionally biased region" description="Polar residues" evidence="1">
    <location>
        <begin position="1"/>
        <end position="12"/>
    </location>
</feature>
<evidence type="ECO:0000313" key="3">
    <source>
        <dbReference type="Proteomes" id="UP000193067"/>
    </source>
</evidence>
<feature type="compositionally biased region" description="Basic and acidic residues" evidence="1">
    <location>
        <begin position="255"/>
        <end position="266"/>
    </location>
</feature>
<accession>A0A1Y2J4K8</accession>